<feature type="domain" description="DJ-1/PfpI" evidence="6">
    <location>
        <begin position="27"/>
        <end position="230"/>
    </location>
</feature>
<dbReference type="EMBL" id="MU853348">
    <property type="protein sequence ID" value="KAK4110949.1"/>
    <property type="molecule type" value="Genomic_DNA"/>
</dbReference>
<dbReference type="InterPro" id="IPR002818">
    <property type="entry name" value="DJ-1/PfpI"/>
</dbReference>
<evidence type="ECO:0000313" key="8">
    <source>
        <dbReference type="Proteomes" id="UP001302812"/>
    </source>
</evidence>
<dbReference type="AlphaFoldDB" id="A0AAN6QIQ9"/>
<dbReference type="CDD" id="cd03141">
    <property type="entry name" value="GATase1_Hsp31_like"/>
    <property type="match status" value="1"/>
</dbReference>
<evidence type="ECO:0000259" key="6">
    <source>
        <dbReference type="Pfam" id="PF01965"/>
    </source>
</evidence>
<evidence type="ECO:0000256" key="4">
    <source>
        <dbReference type="ARBA" id="ARBA00038493"/>
    </source>
</evidence>
<reference evidence="7" key="1">
    <citation type="journal article" date="2023" name="Mol. Phylogenet. Evol.">
        <title>Genome-scale phylogeny and comparative genomics of the fungal order Sordariales.</title>
        <authorList>
            <person name="Hensen N."/>
            <person name="Bonometti L."/>
            <person name="Westerberg I."/>
            <person name="Brannstrom I.O."/>
            <person name="Guillou S."/>
            <person name="Cros-Aarteil S."/>
            <person name="Calhoun S."/>
            <person name="Haridas S."/>
            <person name="Kuo A."/>
            <person name="Mondo S."/>
            <person name="Pangilinan J."/>
            <person name="Riley R."/>
            <person name="LaButti K."/>
            <person name="Andreopoulos B."/>
            <person name="Lipzen A."/>
            <person name="Chen C."/>
            <person name="Yan M."/>
            <person name="Daum C."/>
            <person name="Ng V."/>
            <person name="Clum A."/>
            <person name="Steindorff A."/>
            <person name="Ohm R.A."/>
            <person name="Martin F."/>
            <person name="Silar P."/>
            <person name="Natvig D.O."/>
            <person name="Lalanne C."/>
            <person name="Gautier V."/>
            <person name="Ament-Velasquez S.L."/>
            <person name="Kruys A."/>
            <person name="Hutchinson M.I."/>
            <person name="Powell A.J."/>
            <person name="Barry K."/>
            <person name="Miller A.N."/>
            <person name="Grigoriev I.V."/>
            <person name="Debuchy R."/>
            <person name="Gladieux P."/>
            <person name="Hiltunen Thoren M."/>
            <person name="Johannesson H."/>
        </authorList>
    </citation>
    <scope>NUCLEOTIDE SEQUENCE</scope>
    <source>
        <strain evidence="7">CBS 508.74</strain>
    </source>
</reference>
<dbReference type="PANTHER" id="PTHR48094:SF11">
    <property type="entry name" value="GLUTATHIONE-INDEPENDENT GLYOXALASE HSP31-RELATED"/>
    <property type="match status" value="1"/>
</dbReference>
<dbReference type="Gene3D" id="3.40.50.880">
    <property type="match status" value="1"/>
</dbReference>
<dbReference type="GO" id="GO:0005737">
    <property type="term" value="C:cytoplasm"/>
    <property type="evidence" value="ECO:0007669"/>
    <property type="project" value="TreeGrafter"/>
</dbReference>
<dbReference type="InterPro" id="IPR050325">
    <property type="entry name" value="Prot/Nucl_acid_deglycase"/>
</dbReference>
<dbReference type="GO" id="GO:0019243">
    <property type="term" value="P:methylglyoxal catabolic process to D-lactate via S-lactoyl-glutathione"/>
    <property type="evidence" value="ECO:0007669"/>
    <property type="project" value="TreeGrafter"/>
</dbReference>
<dbReference type="RefSeq" id="XP_064668519.1">
    <property type="nucleotide sequence ID" value="XM_064819236.1"/>
</dbReference>
<dbReference type="EC" id="4.2.1.130" evidence="1"/>
<dbReference type="GeneID" id="89943362"/>
<proteinExistence type="inferred from homology"/>
<organism evidence="7 8">
    <name type="scientific">Canariomyces notabilis</name>
    <dbReference type="NCBI Taxonomy" id="2074819"/>
    <lineage>
        <taxon>Eukaryota</taxon>
        <taxon>Fungi</taxon>
        <taxon>Dikarya</taxon>
        <taxon>Ascomycota</taxon>
        <taxon>Pezizomycotina</taxon>
        <taxon>Sordariomycetes</taxon>
        <taxon>Sordariomycetidae</taxon>
        <taxon>Sordariales</taxon>
        <taxon>Chaetomiaceae</taxon>
        <taxon>Canariomyces</taxon>
    </lineage>
</organism>
<gene>
    <name evidence="7" type="ORF">N656DRAFT_846569</name>
</gene>
<evidence type="ECO:0000313" key="7">
    <source>
        <dbReference type="EMBL" id="KAK4110949.1"/>
    </source>
</evidence>
<evidence type="ECO:0000256" key="3">
    <source>
        <dbReference type="ARBA" id="ARBA00023239"/>
    </source>
</evidence>
<reference evidence="7" key="2">
    <citation type="submission" date="2023-05" db="EMBL/GenBank/DDBJ databases">
        <authorList>
            <consortium name="Lawrence Berkeley National Laboratory"/>
            <person name="Steindorff A."/>
            <person name="Hensen N."/>
            <person name="Bonometti L."/>
            <person name="Westerberg I."/>
            <person name="Brannstrom I.O."/>
            <person name="Guillou S."/>
            <person name="Cros-Aarteil S."/>
            <person name="Calhoun S."/>
            <person name="Haridas S."/>
            <person name="Kuo A."/>
            <person name="Mondo S."/>
            <person name="Pangilinan J."/>
            <person name="Riley R."/>
            <person name="Labutti K."/>
            <person name="Andreopoulos B."/>
            <person name="Lipzen A."/>
            <person name="Chen C."/>
            <person name="Yanf M."/>
            <person name="Daum C."/>
            <person name="Ng V."/>
            <person name="Clum A."/>
            <person name="Ohm R."/>
            <person name="Martin F."/>
            <person name="Silar P."/>
            <person name="Natvig D."/>
            <person name="Lalanne C."/>
            <person name="Gautier V."/>
            <person name="Ament-Velasquez S.L."/>
            <person name="Kruys A."/>
            <person name="Hutchinson M.I."/>
            <person name="Powell A.J."/>
            <person name="Barry K."/>
            <person name="Miller A.N."/>
            <person name="Grigoriev I.V."/>
            <person name="Debuchy R."/>
            <person name="Gladieux P."/>
            <person name="Thoren M.H."/>
            <person name="Johannesson H."/>
        </authorList>
    </citation>
    <scope>NUCLEOTIDE SEQUENCE</scope>
    <source>
        <strain evidence="7">CBS 508.74</strain>
    </source>
</reference>
<keyword evidence="8" id="KW-1185">Reference proteome</keyword>
<keyword evidence="2" id="KW-0346">Stress response</keyword>
<evidence type="ECO:0000256" key="1">
    <source>
        <dbReference type="ARBA" id="ARBA00013134"/>
    </source>
</evidence>
<comment type="similarity">
    <text evidence="4">Belongs to the peptidase C56 family. HSP31-like subfamily.</text>
</comment>
<dbReference type="SUPFAM" id="SSF52317">
    <property type="entry name" value="Class I glutamine amidotransferase-like"/>
    <property type="match status" value="1"/>
</dbReference>
<evidence type="ECO:0000256" key="2">
    <source>
        <dbReference type="ARBA" id="ARBA00023016"/>
    </source>
</evidence>
<comment type="catalytic activity">
    <reaction evidence="5">
        <text>methylglyoxal + H2O = (R)-lactate + H(+)</text>
        <dbReference type="Rhea" id="RHEA:27754"/>
        <dbReference type="ChEBI" id="CHEBI:15377"/>
        <dbReference type="ChEBI" id="CHEBI:15378"/>
        <dbReference type="ChEBI" id="CHEBI:16004"/>
        <dbReference type="ChEBI" id="CHEBI:17158"/>
        <dbReference type="EC" id="4.2.1.130"/>
    </reaction>
</comment>
<dbReference type="Pfam" id="PF01965">
    <property type="entry name" value="DJ-1_PfpI"/>
    <property type="match status" value="1"/>
</dbReference>
<accession>A0AAN6QIQ9</accession>
<protein>
    <recommendedName>
        <fullName evidence="1">D-lactate dehydratase</fullName>
        <ecNumber evidence="1">4.2.1.130</ecNumber>
    </recommendedName>
</protein>
<dbReference type="InterPro" id="IPR029062">
    <property type="entry name" value="Class_I_gatase-like"/>
</dbReference>
<comment type="caution">
    <text evidence="7">The sequence shown here is derived from an EMBL/GenBank/DDBJ whole genome shotgun (WGS) entry which is preliminary data.</text>
</comment>
<name>A0AAN6QIQ9_9PEZI</name>
<dbReference type="GO" id="GO:0019172">
    <property type="term" value="F:glyoxalase III activity"/>
    <property type="evidence" value="ECO:0007669"/>
    <property type="project" value="UniProtKB-EC"/>
</dbReference>
<sequence>MAAKILIVLTSHDKLGDTGKPTGWYLSELAHPYAVFKEHNIDMVLASPNGGAAPLDPSSVDAAAKDSVSTSFLNEQKQLWQTTQPVEHFLGRADEFAAIFFPGGHGPMFDLATHGPTQALIREFASRDKIIAAVCHGPAALVNVTAAADSKELLLAGKKVTGFSNAEEAEVGLDKAMPFLLEDKLVEAVGKSGKYEKSADKWGEKVVVDGKLITGQNPASAKGLGEAVVKAVLGK</sequence>
<evidence type="ECO:0000256" key="5">
    <source>
        <dbReference type="ARBA" id="ARBA00048082"/>
    </source>
</evidence>
<dbReference type="PANTHER" id="PTHR48094">
    <property type="entry name" value="PROTEIN/NUCLEIC ACID DEGLYCASE DJ-1-RELATED"/>
    <property type="match status" value="1"/>
</dbReference>
<keyword evidence="7" id="KW-0315">Glutamine amidotransferase</keyword>
<keyword evidence="3" id="KW-0456">Lyase</keyword>
<dbReference type="Proteomes" id="UP001302812">
    <property type="component" value="Unassembled WGS sequence"/>
</dbReference>